<protein>
    <recommendedName>
        <fullName evidence="12">Cysteine--tRNA ligase</fullName>
        <ecNumber evidence="12">6.1.1.16</ecNumber>
    </recommendedName>
    <alternativeName>
        <fullName evidence="12">Cysteinyl-tRNA synthetase</fullName>
        <shortName evidence="12">CysRS</shortName>
    </alternativeName>
</protein>
<dbReference type="PRINTS" id="PR00983">
    <property type="entry name" value="TRNASYNTHCYS"/>
</dbReference>
<dbReference type="GO" id="GO:0006423">
    <property type="term" value="P:cysteinyl-tRNA aminoacylation"/>
    <property type="evidence" value="ECO:0007669"/>
    <property type="project" value="UniProtKB-UniRule"/>
</dbReference>
<feature type="binding site" evidence="12">
    <location>
        <position position="233"/>
    </location>
    <ligand>
        <name>Zn(2+)</name>
        <dbReference type="ChEBI" id="CHEBI:29105"/>
    </ligand>
</feature>
<comment type="subunit">
    <text evidence="3 12">Monomer.</text>
</comment>
<evidence type="ECO:0000256" key="7">
    <source>
        <dbReference type="ARBA" id="ARBA00022741"/>
    </source>
</evidence>
<dbReference type="PANTHER" id="PTHR10890">
    <property type="entry name" value="CYSTEINYL-TRNA SYNTHETASE"/>
    <property type="match status" value="1"/>
</dbReference>
<name>A0A5Q2QE79_9GAMM</name>
<dbReference type="Gene3D" id="3.40.50.620">
    <property type="entry name" value="HUPs"/>
    <property type="match status" value="1"/>
</dbReference>
<feature type="short sequence motif" description="'KMSKS' region" evidence="12">
    <location>
        <begin position="265"/>
        <end position="269"/>
    </location>
</feature>
<feature type="domain" description="Cysteinyl-tRNA synthetase class Ia DALR" evidence="13">
    <location>
        <begin position="337"/>
        <end position="393"/>
    </location>
</feature>
<keyword evidence="15" id="KW-1185">Reference proteome</keyword>
<dbReference type="Gene3D" id="1.20.120.1910">
    <property type="entry name" value="Cysteine-tRNA ligase, C-terminal anti-codon recognition domain"/>
    <property type="match status" value="1"/>
</dbReference>
<keyword evidence="10 12" id="KW-0648">Protein biosynthesis</keyword>
<gene>
    <name evidence="12" type="primary">cysS</name>
    <name evidence="14" type="ORF">GH975_06865</name>
</gene>
<keyword evidence="6 12" id="KW-0479">Metal-binding</keyword>
<keyword evidence="11 12" id="KW-0030">Aminoacyl-tRNA synthetase</keyword>
<evidence type="ECO:0000256" key="5">
    <source>
        <dbReference type="ARBA" id="ARBA00022598"/>
    </source>
</evidence>
<evidence type="ECO:0000256" key="3">
    <source>
        <dbReference type="ARBA" id="ARBA00011245"/>
    </source>
</evidence>
<feature type="binding site" evidence="12">
    <location>
        <position position="237"/>
    </location>
    <ligand>
        <name>Zn(2+)</name>
        <dbReference type="ChEBI" id="CHEBI:29105"/>
    </ligand>
</feature>
<keyword evidence="4 12" id="KW-0963">Cytoplasm</keyword>
<dbReference type="InterPro" id="IPR015273">
    <property type="entry name" value="Cys-tRNA-synt_Ia_DALR"/>
</dbReference>
<evidence type="ECO:0000256" key="2">
    <source>
        <dbReference type="ARBA" id="ARBA00005594"/>
    </source>
</evidence>
<comment type="subcellular location">
    <subcellularLocation>
        <location evidence="1 12">Cytoplasm</location>
    </subcellularLocation>
</comment>
<evidence type="ECO:0000256" key="10">
    <source>
        <dbReference type="ARBA" id="ARBA00022917"/>
    </source>
</evidence>
<organism evidence="14 15">
    <name type="scientific">Litorivicinus lipolyticus</name>
    <dbReference type="NCBI Taxonomy" id="418701"/>
    <lineage>
        <taxon>Bacteria</taxon>
        <taxon>Pseudomonadati</taxon>
        <taxon>Pseudomonadota</taxon>
        <taxon>Gammaproteobacteria</taxon>
        <taxon>Oceanospirillales</taxon>
        <taxon>Litorivicinaceae</taxon>
        <taxon>Litorivicinus</taxon>
    </lineage>
</organism>
<proteinExistence type="inferred from homology"/>
<dbReference type="InterPro" id="IPR009080">
    <property type="entry name" value="tRNAsynth_Ia_anticodon-bd"/>
</dbReference>
<dbReference type="PANTHER" id="PTHR10890:SF3">
    <property type="entry name" value="CYSTEINE--TRNA LIGASE, CYTOPLASMIC"/>
    <property type="match status" value="1"/>
</dbReference>
<dbReference type="SUPFAM" id="SSF47323">
    <property type="entry name" value="Anticodon-binding domain of a subclass of class I aminoacyl-tRNA synthetases"/>
    <property type="match status" value="1"/>
</dbReference>
<dbReference type="Pfam" id="PF01406">
    <property type="entry name" value="tRNA-synt_1e"/>
    <property type="match status" value="1"/>
</dbReference>
<feature type="binding site" evidence="12">
    <location>
        <position position="268"/>
    </location>
    <ligand>
        <name>ATP</name>
        <dbReference type="ChEBI" id="CHEBI:30616"/>
    </ligand>
</feature>
<keyword evidence="8 12" id="KW-0862">Zinc</keyword>
<keyword evidence="9 12" id="KW-0067">ATP-binding</keyword>
<dbReference type="Proteomes" id="UP000388235">
    <property type="component" value="Chromosome"/>
</dbReference>
<reference evidence="14 15" key="1">
    <citation type="submission" date="2019-11" db="EMBL/GenBank/DDBJ databases">
        <authorList>
            <person name="Khan S.A."/>
            <person name="Jeon C.O."/>
            <person name="Chun B.H."/>
        </authorList>
    </citation>
    <scope>NUCLEOTIDE SEQUENCE [LARGE SCALE GENOMIC DNA]</scope>
    <source>
        <strain evidence="14 15">IMCC 1097</strain>
    </source>
</reference>
<evidence type="ECO:0000256" key="4">
    <source>
        <dbReference type="ARBA" id="ARBA00022490"/>
    </source>
</evidence>
<dbReference type="InterPro" id="IPR024909">
    <property type="entry name" value="Cys-tRNA/MSH_ligase"/>
</dbReference>
<dbReference type="NCBIfam" id="TIGR00435">
    <property type="entry name" value="cysS"/>
    <property type="match status" value="1"/>
</dbReference>
<dbReference type="SUPFAM" id="SSF52374">
    <property type="entry name" value="Nucleotidylyl transferase"/>
    <property type="match status" value="1"/>
</dbReference>
<dbReference type="GO" id="GO:0005829">
    <property type="term" value="C:cytosol"/>
    <property type="evidence" value="ECO:0007669"/>
    <property type="project" value="TreeGrafter"/>
</dbReference>
<dbReference type="InterPro" id="IPR032678">
    <property type="entry name" value="tRNA-synt_1_cat_dom"/>
</dbReference>
<feature type="short sequence motif" description="'HIGH' region" evidence="12">
    <location>
        <begin position="29"/>
        <end position="39"/>
    </location>
</feature>
<dbReference type="GO" id="GO:0005524">
    <property type="term" value="F:ATP binding"/>
    <property type="evidence" value="ECO:0007669"/>
    <property type="project" value="UniProtKB-UniRule"/>
</dbReference>
<sequence>MKIFDTLTGQKRPFQPLDPSRVGLYLCGITVYDFCHIGHARVMVAFDVITRYLRAQGYPLTYVRNITDVDDKIFARAAERGLPFDALTQQFIDAMHQDLEQLGCLPPDMEPRATDHIGDIIALIERLQGEGAAYQGAGGDVYFRVAAFKDYGKLNNRKLDEMLAGARVDVANDKESAADFVLWKMAKPGEHAWSSPWGEGRPGWHIECSAMSMTCLGESFDIHGGGPDLKFPHHENEIAQSEAATCKPYAGYWMHAGAVRVDNEKMSKSLGNFFTIRDVFKRYDAEVVRWFLLGTHYRGHINYSDQGLDAAAESLTRIYRCLRGAAVGDPCSDLSARFTALMDDDFNVPGVIALIHEACKRINTGDRAEAAAGFLKSVGSVLGLFAQDPAAFSAKPSASSLDDASIEAQVAARTQAKRDRDFALADKIRADLLAAGIEIEDSREGTRWNRV</sequence>
<dbReference type="HAMAP" id="MF_00041">
    <property type="entry name" value="Cys_tRNA_synth"/>
    <property type="match status" value="1"/>
</dbReference>
<evidence type="ECO:0000256" key="9">
    <source>
        <dbReference type="ARBA" id="ARBA00022840"/>
    </source>
</evidence>
<dbReference type="GO" id="GO:0004817">
    <property type="term" value="F:cysteine-tRNA ligase activity"/>
    <property type="evidence" value="ECO:0007669"/>
    <property type="project" value="UniProtKB-UniRule"/>
</dbReference>
<dbReference type="RefSeq" id="WP_153713811.1">
    <property type="nucleotide sequence ID" value="NZ_CP045871.1"/>
</dbReference>
<dbReference type="InterPro" id="IPR014729">
    <property type="entry name" value="Rossmann-like_a/b/a_fold"/>
</dbReference>
<comment type="catalytic activity">
    <reaction evidence="12">
        <text>tRNA(Cys) + L-cysteine + ATP = L-cysteinyl-tRNA(Cys) + AMP + diphosphate</text>
        <dbReference type="Rhea" id="RHEA:17773"/>
        <dbReference type="Rhea" id="RHEA-COMP:9661"/>
        <dbReference type="Rhea" id="RHEA-COMP:9679"/>
        <dbReference type="ChEBI" id="CHEBI:30616"/>
        <dbReference type="ChEBI" id="CHEBI:33019"/>
        <dbReference type="ChEBI" id="CHEBI:35235"/>
        <dbReference type="ChEBI" id="CHEBI:78442"/>
        <dbReference type="ChEBI" id="CHEBI:78517"/>
        <dbReference type="ChEBI" id="CHEBI:456215"/>
        <dbReference type="EC" id="6.1.1.16"/>
    </reaction>
</comment>
<dbReference type="SMART" id="SM00840">
    <property type="entry name" value="DALR_2"/>
    <property type="match status" value="1"/>
</dbReference>
<keyword evidence="5 12" id="KW-0436">Ligase</keyword>
<feature type="binding site" evidence="12">
    <location>
        <position position="27"/>
    </location>
    <ligand>
        <name>Zn(2+)</name>
        <dbReference type="ChEBI" id="CHEBI:29105"/>
    </ligand>
</feature>
<dbReference type="AlphaFoldDB" id="A0A5Q2QE79"/>
<dbReference type="EMBL" id="CP045871">
    <property type="protein sequence ID" value="QGG80307.1"/>
    <property type="molecule type" value="Genomic_DNA"/>
</dbReference>
<comment type="cofactor">
    <cofactor evidence="12">
        <name>Zn(2+)</name>
        <dbReference type="ChEBI" id="CHEBI:29105"/>
    </cofactor>
    <text evidence="12">Binds 1 zinc ion per subunit.</text>
</comment>
<comment type="similarity">
    <text evidence="2 12">Belongs to the class-I aminoacyl-tRNA synthetase family.</text>
</comment>
<feature type="binding site" evidence="12">
    <location>
        <position position="208"/>
    </location>
    <ligand>
        <name>Zn(2+)</name>
        <dbReference type="ChEBI" id="CHEBI:29105"/>
    </ligand>
</feature>
<dbReference type="KEGG" id="llp:GH975_06865"/>
<evidence type="ECO:0000259" key="13">
    <source>
        <dbReference type="SMART" id="SM00840"/>
    </source>
</evidence>
<evidence type="ECO:0000313" key="15">
    <source>
        <dbReference type="Proteomes" id="UP000388235"/>
    </source>
</evidence>
<evidence type="ECO:0000256" key="12">
    <source>
        <dbReference type="HAMAP-Rule" id="MF_00041"/>
    </source>
</evidence>
<accession>A0A5Q2QE79</accession>
<evidence type="ECO:0000313" key="14">
    <source>
        <dbReference type="EMBL" id="QGG80307.1"/>
    </source>
</evidence>
<dbReference type="EC" id="6.1.1.16" evidence="12"/>
<evidence type="ECO:0000256" key="6">
    <source>
        <dbReference type="ARBA" id="ARBA00022723"/>
    </source>
</evidence>
<evidence type="ECO:0000256" key="11">
    <source>
        <dbReference type="ARBA" id="ARBA00023146"/>
    </source>
</evidence>
<dbReference type="InterPro" id="IPR015803">
    <property type="entry name" value="Cys-tRNA-ligase"/>
</dbReference>
<dbReference type="CDD" id="cd00672">
    <property type="entry name" value="CysRS_core"/>
    <property type="match status" value="1"/>
</dbReference>
<evidence type="ECO:0000256" key="8">
    <source>
        <dbReference type="ARBA" id="ARBA00022833"/>
    </source>
</evidence>
<dbReference type="FunFam" id="3.40.50.620:FF:000009">
    <property type="entry name" value="Cysteine--tRNA ligase"/>
    <property type="match status" value="1"/>
</dbReference>
<evidence type="ECO:0000256" key="1">
    <source>
        <dbReference type="ARBA" id="ARBA00004496"/>
    </source>
</evidence>
<dbReference type="GO" id="GO:0008270">
    <property type="term" value="F:zinc ion binding"/>
    <property type="evidence" value="ECO:0007669"/>
    <property type="project" value="UniProtKB-UniRule"/>
</dbReference>
<dbReference type="OrthoDB" id="9815130at2"/>
<keyword evidence="7 12" id="KW-0547">Nucleotide-binding</keyword>
<dbReference type="Pfam" id="PF09190">
    <property type="entry name" value="DALR_2"/>
    <property type="match status" value="1"/>
</dbReference>